<dbReference type="FunFam" id="3.40.640.10:FF:000013">
    <property type="entry name" value="4-aminobutyrate aminotransferase"/>
    <property type="match status" value="1"/>
</dbReference>
<evidence type="ECO:0000256" key="2">
    <source>
        <dbReference type="ARBA" id="ARBA00001933"/>
    </source>
</evidence>
<comment type="similarity">
    <text evidence="4 16">Belongs to the class-III pyridoxal-phosphate-dependent aminotransferase family.</text>
</comment>
<dbReference type="PANTHER" id="PTHR11986:SF58">
    <property type="entry name" value="LEUCINE_METHIONINE RACEMASE"/>
    <property type="match status" value="1"/>
</dbReference>
<evidence type="ECO:0000256" key="9">
    <source>
        <dbReference type="ARBA" id="ARBA00022898"/>
    </source>
</evidence>
<dbReference type="EC" id="2.6.1.22" evidence="5"/>
<evidence type="ECO:0000256" key="4">
    <source>
        <dbReference type="ARBA" id="ARBA00008954"/>
    </source>
</evidence>
<dbReference type="InterPro" id="IPR005814">
    <property type="entry name" value="Aminotrans_3"/>
</dbReference>
<dbReference type="RefSeq" id="WP_143782714.1">
    <property type="nucleotide sequence ID" value="NZ_CP041616.1"/>
</dbReference>
<keyword evidence="9 16" id="KW-0663">Pyridoxal phosphate</keyword>
<dbReference type="PROSITE" id="PS00600">
    <property type="entry name" value="AA_TRANSFER_CLASS_3"/>
    <property type="match status" value="1"/>
</dbReference>
<evidence type="ECO:0000313" key="18">
    <source>
        <dbReference type="EMBL" id="QDO88039.1"/>
    </source>
</evidence>
<dbReference type="InterPro" id="IPR049704">
    <property type="entry name" value="Aminotrans_3_PPA_site"/>
</dbReference>
<evidence type="ECO:0000256" key="16">
    <source>
        <dbReference type="RuleBase" id="RU003560"/>
    </source>
</evidence>
<feature type="region of interest" description="Disordered" evidence="17">
    <location>
        <begin position="1"/>
        <end position="49"/>
    </location>
</feature>
<evidence type="ECO:0000256" key="14">
    <source>
        <dbReference type="ARBA" id="ARBA00048021"/>
    </source>
</evidence>
<dbReference type="AlphaFoldDB" id="A0A516G934"/>
<dbReference type="GO" id="GO:0030170">
    <property type="term" value="F:pyridoxal phosphate binding"/>
    <property type="evidence" value="ECO:0007669"/>
    <property type="project" value="InterPro"/>
</dbReference>
<dbReference type="KEGG" id="orz:FNH13_06485"/>
<evidence type="ECO:0000256" key="8">
    <source>
        <dbReference type="ARBA" id="ARBA00022679"/>
    </source>
</evidence>
<dbReference type="CDD" id="cd00610">
    <property type="entry name" value="OAT_like"/>
    <property type="match status" value="1"/>
</dbReference>
<evidence type="ECO:0000256" key="5">
    <source>
        <dbReference type="ARBA" id="ARBA00012876"/>
    </source>
</evidence>
<dbReference type="InterPro" id="IPR050103">
    <property type="entry name" value="Class-III_PLP-dep_AT"/>
</dbReference>
<dbReference type="Pfam" id="PF00202">
    <property type="entry name" value="Aminotran_3"/>
    <property type="match status" value="1"/>
</dbReference>
<organism evidence="18 19">
    <name type="scientific">Ornithinimicrobium ciconiae</name>
    <dbReference type="NCBI Taxonomy" id="2594265"/>
    <lineage>
        <taxon>Bacteria</taxon>
        <taxon>Bacillati</taxon>
        <taxon>Actinomycetota</taxon>
        <taxon>Actinomycetes</taxon>
        <taxon>Micrococcales</taxon>
        <taxon>Ornithinimicrobiaceae</taxon>
        <taxon>Ornithinimicrobium</taxon>
    </lineage>
</organism>
<dbReference type="GO" id="GO:0047298">
    <property type="term" value="F:(S)-3-amino-2-methylpropionate transaminase activity"/>
    <property type="evidence" value="ECO:0007669"/>
    <property type="project" value="UniProtKB-EC"/>
</dbReference>
<comment type="catalytic activity">
    <reaction evidence="14">
        <text>4-aminobutanoate + 2-oxoglutarate = succinate semialdehyde + L-glutamate</text>
        <dbReference type="Rhea" id="RHEA:23352"/>
        <dbReference type="ChEBI" id="CHEBI:16810"/>
        <dbReference type="ChEBI" id="CHEBI:29985"/>
        <dbReference type="ChEBI" id="CHEBI:57706"/>
        <dbReference type="ChEBI" id="CHEBI:59888"/>
        <dbReference type="EC" id="2.6.1.19"/>
    </reaction>
</comment>
<evidence type="ECO:0000256" key="7">
    <source>
        <dbReference type="ARBA" id="ARBA00022576"/>
    </source>
</evidence>
<sequence length="446" mass="47351">MTETDQQGIDPARPVPDIRTALPGPEGQKVLDRDGAVTSPSLPRAYPLVPKRASGSTMEDVDGNLFLDLNAGIAVNSTGHTHPAVVAAIKEQADQLLHYSASDFYLPIYSQMCAALAETLPMEGPTRVFLTNSGAEAVEGAIKLARYATGRQHLISFFGAFHGRTYGAVSLTASKSKYHKGFGPLLSGVHHVPFAFAEIDENGHRSHDEEATFAELDRLFETEVDPSEVAAIFLEPVQGEGGYIVPPASWVQRLRALCDEHGILLVADEVQSGMGRTGRMWAIELADVQPDILISAKGLASGLPLGAFAARAELMEKWGAGAHGSTYGGSPIPCAAGLATLRTIQEEGLLANATTIGDQLLTGLRELQAKHPEVITDVRGVGLMIGVEFRDAATAAEAQNQAFQRGLLVLDCGVRTIRMSPPLVFTAEEATTALRVLGEALAALEA</sequence>
<name>A0A516G934_9MICO</name>
<keyword evidence="8 18" id="KW-0808">Transferase</keyword>
<dbReference type="SUPFAM" id="SSF53383">
    <property type="entry name" value="PLP-dependent transferases"/>
    <property type="match status" value="1"/>
</dbReference>
<evidence type="ECO:0000256" key="1">
    <source>
        <dbReference type="ARBA" id="ARBA00001750"/>
    </source>
</evidence>
<proteinExistence type="inferred from homology"/>
<dbReference type="InterPro" id="IPR015422">
    <property type="entry name" value="PyrdxlP-dep_Trfase_small"/>
</dbReference>
<reference evidence="18 19" key="1">
    <citation type="submission" date="2019-07" db="EMBL/GenBank/DDBJ databases">
        <title>complete genome sequencing of Ornithinimicrobium sp. H23M54.</title>
        <authorList>
            <person name="Bae J.-W."/>
            <person name="Lee S.-Y."/>
        </authorList>
    </citation>
    <scope>NUCLEOTIDE SEQUENCE [LARGE SCALE GENOMIC DNA]</scope>
    <source>
        <strain evidence="18 19">H23M54</strain>
    </source>
</reference>
<dbReference type="Gene3D" id="3.90.1150.10">
    <property type="entry name" value="Aspartate Aminotransferase, domain 1"/>
    <property type="match status" value="1"/>
</dbReference>
<evidence type="ECO:0000256" key="11">
    <source>
        <dbReference type="ARBA" id="ARBA00030204"/>
    </source>
</evidence>
<keyword evidence="7 18" id="KW-0032">Aminotransferase</keyword>
<evidence type="ECO:0000256" key="10">
    <source>
        <dbReference type="ARBA" id="ARBA00029760"/>
    </source>
</evidence>
<dbReference type="InterPro" id="IPR015424">
    <property type="entry name" value="PyrdxlP-dep_Trfase"/>
</dbReference>
<gene>
    <name evidence="18" type="ORF">FNH13_06485</name>
</gene>
<dbReference type="PANTHER" id="PTHR11986">
    <property type="entry name" value="AMINOTRANSFERASE CLASS III"/>
    <property type="match status" value="1"/>
</dbReference>
<dbReference type="Gene3D" id="3.40.640.10">
    <property type="entry name" value="Type I PLP-dependent aspartate aminotransferase-like (Major domain)"/>
    <property type="match status" value="1"/>
</dbReference>
<evidence type="ECO:0000313" key="19">
    <source>
        <dbReference type="Proteomes" id="UP000315395"/>
    </source>
</evidence>
<evidence type="ECO:0000256" key="13">
    <source>
        <dbReference type="ARBA" id="ARBA00031787"/>
    </source>
</evidence>
<protein>
    <recommendedName>
        <fullName evidence="12">(S)-3-amino-2-methylpropionate transaminase</fullName>
        <ecNumber evidence="6">2.6.1.19</ecNumber>
        <ecNumber evidence="5">2.6.1.22</ecNumber>
    </recommendedName>
    <alternativeName>
        <fullName evidence="13">GABA aminotransferase</fullName>
    </alternativeName>
    <alternativeName>
        <fullName evidence="11">Gamma-amino-N-butyrate transaminase</fullName>
    </alternativeName>
    <alternativeName>
        <fullName evidence="15">Glutamate:succinic semialdehyde transaminase</fullName>
    </alternativeName>
    <alternativeName>
        <fullName evidence="10">L-AIBAT</fullName>
    </alternativeName>
</protein>
<evidence type="ECO:0000256" key="3">
    <source>
        <dbReference type="ARBA" id="ARBA00005176"/>
    </source>
</evidence>
<evidence type="ECO:0000256" key="12">
    <source>
        <dbReference type="ARBA" id="ARBA00030857"/>
    </source>
</evidence>
<evidence type="ECO:0000256" key="17">
    <source>
        <dbReference type="SAM" id="MobiDB-lite"/>
    </source>
</evidence>
<accession>A0A516G934</accession>
<dbReference type="EC" id="2.6.1.19" evidence="6"/>
<dbReference type="GO" id="GO:0042802">
    <property type="term" value="F:identical protein binding"/>
    <property type="evidence" value="ECO:0007669"/>
    <property type="project" value="TreeGrafter"/>
</dbReference>
<dbReference type="EMBL" id="CP041616">
    <property type="protein sequence ID" value="QDO88039.1"/>
    <property type="molecule type" value="Genomic_DNA"/>
</dbReference>
<comment type="catalytic activity">
    <reaction evidence="1">
        <text>(S)-3-amino-2-methylpropanoate + 2-oxoglutarate = 2-methyl-3-oxopropanoate + L-glutamate</text>
        <dbReference type="Rhea" id="RHEA:13993"/>
        <dbReference type="ChEBI" id="CHEBI:16810"/>
        <dbReference type="ChEBI" id="CHEBI:29985"/>
        <dbReference type="ChEBI" id="CHEBI:57700"/>
        <dbReference type="ChEBI" id="CHEBI:58655"/>
        <dbReference type="EC" id="2.6.1.22"/>
    </reaction>
</comment>
<evidence type="ECO:0000256" key="15">
    <source>
        <dbReference type="ARBA" id="ARBA00050054"/>
    </source>
</evidence>
<comment type="pathway">
    <text evidence="3">Amino-acid degradation; 4-aminobutanoate degradation.</text>
</comment>
<keyword evidence="19" id="KW-1185">Reference proteome</keyword>
<comment type="cofactor">
    <cofactor evidence="2">
        <name>pyridoxal 5'-phosphate</name>
        <dbReference type="ChEBI" id="CHEBI:597326"/>
    </cofactor>
</comment>
<evidence type="ECO:0000256" key="6">
    <source>
        <dbReference type="ARBA" id="ARBA00012912"/>
    </source>
</evidence>
<dbReference type="OrthoDB" id="9801052at2"/>
<dbReference type="Proteomes" id="UP000315395">
    <property type="component" value="Chromosome"/>
</dbReference>
<dbReference type="GO" id="GO:0034386">
    <property type="term" value="F:4-aminobutyrate:2-oxoglutarate transaminase activity"/>
    <property type="evidence" value="ECO:0007669"/>
    <property type="project" value="UniProtKB-EC"/>
</dbReference>
<dbReference type="InterPro" id="IPR015421">
    <property type="entry name" value="PyrdxlP-dep_Trfase_major"/>
</dbReference>
<dbReference type="PIRSF" id="PIRSF000521">
    <property type="entry name" value="Transaminase_4ab_Lys_Orn"/>
    <property type="match status" value="1"/>
</dbReference>